<dbReference type="AlphaFoldDB" id="A0A1I7RJ78"/>
<dbReference type="Proteomes" id="UP000095284">
    <property type="component" value="Unplaced"/>
</dbReference>
<dbReference type="GO" id="GO:0004190">
    <property type="term" value="F:aspartic-type endopeptidase activity"/>
    <property type="evidence" value="ECO:0007669"/>
    <property type="project" value="InterPro"/>
</dbReference>
<feature type="disulfide bond" evidence="2">
    <location>
        <begin position="252"/>
        <end position="288"/>
    </location>
</feature>
<name>A0A1I7RJ78_BURXY</name>
<gene>
    <name evidence="4" type="ORF">BXYJ_LOCUS10605</name>
</gene>
<dbReference type="GO" id="GO:0005764">
    <property type="term" value="C:lysosome"/>
    <property type="evidence" value="ECO:0007669"/>
    <property type="project" value="TreeGrafter"/>
</dbReference>
<evidence type="ECO:0000259" key="3">
    <source>
        <dbReference type="PROSITE" id="PS51767"/>
    </source>
</evidence>
<evidence type="ECO:0000313" key="7">
    <source>
        <dbReference type="Proteomes" id="UP000659654"/>
    </source>
</evidence>
<evidence type="ECO:0000313" key="5">
    <source>
        <dbReference type="EMBL" id="CAG9119441.1"/>
    </source>
</evidence>
<dbReference type="WBParaSite" id="BXY_0076000.1">
    <property type="protein sequence ID" value="BXY_0076000.1"/>
    <property type="gene ID" value="BXY_0076000"/>
</dbReference>
<dbReference type="PRINTS" id="PR00792">
    <property type="entry name" value="PEPSIN"/>
</dbReference>
<evidence type="ECO:0000256" key="2">
    <source>
        <dbReference type="PIRSR" id="PIRSR601461-2"/>
    </source>
</evidence>
<evidence type="ECO:0000313" key="8">
    <source>
        <dbReference type="WBParaSite" id="BXY_0076000.1"/>
    </source>
</evidence>
<dbReference type="GO" id="GO:0006508">
    <property type="term" value="P:proteolysis"/>
    <property type="evidence" value="ECO:0007669"/>
    <property type="project" value="InterPro"/>
</dbReference>
<dbReference type="EMBL" id="CAJFCV020000004">
    <property type="protein sequence ID" value="CAG9119441.1"/>
    <property type="molecule type" value="Genomic_DNA"/>
</dbReference>
<dbReference type="PANTHER" id="PTHR47966:SF8">
    <property type="entry name" value="ASPARTIC PROTEASE 1-RELATED"/>
    <property type="match status" value="1"/>
</dbReference>
<dbReference type="InterPro" id="IPR021109">
    <property type="entry name" value="Peptidase_aspartic_dom_sf"/>
</dbReference>
<dbReference type="Gene3D" id="2.40.70.10">
    <property type="entry name" value="Acid Proteases"/>
    <property type="match status" value="2"/>
</dbReference>
<dbReference type="SMR" id="A0A1I7RJ78"/>
<evidence type="ECO:0000256" key="1">
    <source>
        <dbReference type="ARBA" id="ARBA00007447"/>
    </source>
</evidence>
<dbReference type="FunFam" id="2.40.70.10:FF:000008">
    <property type="entry name" value="Cathepsin D"/>
    <property type="match status" value="1"/>
</dbReference>
<dbReference type="InterPro" id="IPR001461">
    <property type="entry name" value="Aspartic_peptidase_A1"/>
</dbReference>
<dbReference type="Proteomes" id="UP000582659">
    <property type="component" value="Unassembled WGS sequence"/>
</dbReference>
<proteinExistence type="inferred from homology"/>
<comment type="similarity">
    <text evidence="1">Belongs to the peptidase A1 family.</text>
</comment>
<protein>
    <submittedName>
        <fullName evidence="4">(pine wood nematode) hypothetical protein</fullName>
    </submittedName>
    <submittedName>
        <fullName evidence="8">Peptidase A1 domain-containing protein</fullName>
    </submittedName>
</protein>
<dbReference type="Pfam" id="PF00026">
    <property type="entry name" value="Asp"/>
    <property type="match status" value="1"/>
</dbReference>
<accession>A0A1I7RJ78</accession>
<evidence type="ECO:0000313" key="6">
    <source>
        <dbReference type="Proteomes" id="UP000095284"/>
    </source>
</evidence>
<dbReference type="EMBL" id="CAJFDI010000004">
    <property type="protein sequence ID" value="CAD5228759.1"/>
    <property type="molecule type" value="Genomic_DNA"/>
</dbReference>
<dbReference type="InterPro" id="IPR033121">
    <property type="entry name" value="PEPTIDASE_A1"/>
</dbReference>
<dbReference type="SUPFAM" id="SSF50630">
    <property type="entry name" value="Acid proteases"/>
    <property type="match status" value="1"/>
</dbReference>
<dbReference type="OrthoDB" id="5853681at2759"/>
<feature type="domain" description="Peptidase A1" evidence="3">
    <location>
        <begin position="12"/>
        <end position="321"/>
    </location>
</feature>
<reference evidence="5" key="2">
    <citation type="submission" date="2020-08" db="EMBL/GenBank/DDBJ databases">
        <authorList>
            <person name="Kikuchi T."/>
        </authorList>
    </citation>
    <scope>NUCLEOTIDE SEQUENCE</scope>
    <source>
        <strain evidence="4">Ka4C1</strain>
    </source>
</reference>
<keyword evidence="7" id="KW-1185">Reference proteome</keyword>
<dbReference type="Proteomes" id="UP000659654">
    <property type="component" value="Unassembled WGS sequence"/>
</dbReference>
<dbReference type="PROSITE" id="PS51767">
    <property type="entry name" value="PEPTIDASE_A1"/>
    <property type="match status" value="1"/>
</dbReference>
<dbReference type="InterPro" id="IPR034164">
    <property type="entry name" value="Pepsin-like_dom"/>
</dbReference>
<dbReference type="CDD" id="cd05471">
    <property type="entry name" value="pepsin_like"/>
    <property type="match status" value="1"/>
</dbReference>
<dbReference type="eggNOG" id="KOG1339">
    <property type="taxonomic scope" value="Eukaryota"/>
</dbReference>
<dbReference type="PANTHER" id="PTHR47966">
    <property type="entry name" value="BETA-SITE APP-CLEAVING ENZYME, ISOFORM A-RELATED"/>
    <property type="match status" value="1"/>
</dbReference>
<sequence>MNPVIDYFDIRYYANISIGSPAQEFRVRLCTAGAEFWVISKDCTKEYCDKDKRTGYEHHKYDPDKSSTHEFDGRYYKKSYDGGMVVGHYAKDTLNLGSLTIKNQPFGSVDTLSGFLASEDNDGIMGLGWPSKEDEPPLYNVLHSLDQPLFTVWLARHDQIREGEAGGAITYGGLDKLHCGDDIKFVELKNEPQSSWKLKVDSVWTEKVRIAKEEWYISDTASPFTYVPSAIFKDITSKIEVVVSGGYYTVNCDAVKQLKSVTYTIGGHNYTVPASELVLEMQEGGSKCVLAVTNDEKVLGEPFIRRYCHVYDYGSKRIGLTESKKPEPLRAFRKQLESKFWG</sequence>
<reference evidence="8" key="1">
    <citation type="submission" date="2016-11" db="UniProtKB">
        <authorList>
            <consortium name="WormBaseParasite"/>
        </authorList>
    </citation>
    <scope>IDENTIFICATION</scope>
</reference>
<keyword evidence="2" id="KW-1015">Disulfide bond</keyword>
<organism evidence="6 8">
    <name type="scientific">Bursaphelenchus xylophilus</name>
    <name type="common">Pinewood nematode worm</name>
    <name type="synonym">Aphelenchoides xylophilus</name>
    <dbReference type="NCBI Taxonomy" id="6326"/>
    <lineage>
        <taxon>Eukaryota</taxon>
        <taxon>Metazoa</taxon>
        <taxon>Ecdysozoa</taxon>
        <taxon>Nematoda</taxon>
        <taxon>Chromadorea</taxon>
        <taxon>Rhabditida</taxon>
        <taxon>Tylenchina</taxon>
        <taxon>Tylenchomorpha</taxon>
        <taxon>Aphelenchoidea</taxon>
        <taxon>Aphelenchoididae</taxon>
        <taxon>Bursaphelenchus</taxon>
    </lineage>
</organism>
<evidence type="ECO:0000313" key="4">
    <source>
        <dbReference type="EMBL" id="CAD5228759.1"/>
    </source>
</evidence>